<dbReference type="OrthoDB" id="9791347at2"/>
<dbReference type="FunFam" id="3.10.590.10:FF:000003">
    <property type="entry name" value="Thymocyte nuclear protein 1"/>
    <property type="match status" value="1"/>
</dbReference>
<evidence type="ECO:0000256" key="1">
    <source>
        <dbReference type="ARBA" id="ARBA00022553"/>
    </source>
</evidence>
<dbReference type="SUPFAM" id="SSF88697">
    <property type="entry name" value="PUA domain-like"/>
    <property type="match status" value="1"/>
</dbReference>
<dbReference type="PATRIC" id="fig|1445510.3.peg.1456"/>
<dbReference type="Pfam" id="PF01878">
    <property type="entry name" value="EVE"/>
    <property type="match status" value="1"/>
</dbReference>
<sequence>MNYWLMKSEPDVFSIDDLANCSNKTDHWDGIRNYMARNFMRDSMQVGDEVLFYHSNAKPPHVAGRAKITSTAYADHTAFDPNSKYYDPKSDPNSPRWVMVDVTFVRKFKNSVPLPDIKANPKLSKMMLLTHGRLSISKVTEDEWIEIHQMAGEKI</sequence>
<feature type="domain" description="EVE" evidence="2">
    <location>
        <begin position="2"/>
        <end position="150"/>
    </location>
</feature>
<dbReference type="EMBL" id="CP007142">
    <property type="protein sequence ID" value="AJQ93537.1"/>
    <property type="molecule type" value="Genomic_DNA"/>
</dbReference>
<protein>
    <recommendedName>
        <fullName evidence="2">EVE domain-containing protein</fullName>
    </recommendedName>
</protein>
<reference evidence="3 4" key="1">
    <citation type="submission" date="2014-01" db="EMBL/GenBank/DDBJ databases">
        <title>Full genme sequencing of cellulolytic bacterium Gynuella sunshinyii YC6258T gen. nov., sp. nov.</title>
        <authorList>
            <person name="Khan H."/>
            <person name="Chung E.J."/>
            <person name="Chung Y.R."/>
        </authorList>
    </citation>
    <scope>NUCLEOTIDE SEQUENCE [LARGE SCALE GENOMIC DNA]</scope>
    <source>
        <strain evidence="3 4">YC6258</strain>
    </source>
</reference>
<dbReference type="InterPro" id="IPR052181">
    <property type="entry name" value="5hmC_binding"/>
</dbReference>
<dbReference type="Gene3D" id="3.10.590.10">
    <property type="entry name" value="ph1033 like domains"/>
    <property type="match status" value="1"/>
</dbReference>
<dbReference type="RefSeq" id="WP_044616294.1">
    <property type="nucleotide sequence ID" value="NZ_CP007142.1"/>
</dbReference>
<dbReference type="AlphaFoldDB" id="A0A0C5VG04"/>
<dbReference type="Proteomes" id="UP000032266">
    <property type="component" value="Chromosome"/>
</dbReference>
<dbReference type="STRING" id="1445510.YC6258_01489"/>
<proteinExistence type="predicted"/>
<dbReference type="InterPro" id="IPR015947">
    <property type="entry name" value="PUA-like_sf"/>
</dbReference>
<gene>
    <name evidence="3" type="ORF">YC6258_01489</name>
</gene>
<dbReference type="KEGG" id="gsn:YC6258_01489"/>
<evidence type="ECO:0000259" key="2">
    <source>
        <dbReference type="Pfam" id="PF01878"/>
    </source>
</evidence>
<accession>A0A0C5VG04</accession>
<evidence type="ECO:0000313" key="4">
    <source>
        <dbReference type="Proteomes" id="UP000032266"/>
    </source>
</evidence>
<dbReference type="PANTHER" id="PTHR14087:SF7">
    <property type="entry name" value="THYMOCYTE NUCLEAR PROTEIN 1"/>
    <property type="match status" value="1"/>
</dbReference>
<organism evidence="3 4">
    <name type="scientific">Gynuella sunshinyii YC6258</name>
    <dbReference type="NCBI Taxonomy" id="1445510"/>
    <lineage>
        <taxon>Bacteria</taxon>
        <taxon>Pseudomonadati</taxon>
        <taxon>Pseudomonadota</taxon>
        <taxon>Gammaproteobacteria</taxon>
        <taxon>Oceanospirillales</taxon>
        <taxon>Saccharospirillaceae</taxon>
        <taxon>Gynuella</taxon>
    </lineage>
</organism>
<name>A0A0C5VG04_9GAMM</name>
<dbReference type="CDD" id="cd21133">
    <property type="entry name" value="EVE"/>
    <property type="match status" value="1"/>
</dbReference>
<dbReference type="PANTHER" id="PTHR14087">
    <property type="entry name" value="THYMOCYTE NUCLEAR PROTEIN 1"/>
    <property type="match status" value="1"/>
</dbReference>
<keyword evidence="4" id="KW-1185">Reference proteome</keyword>
<keyword evidence="1" id="KW-0597">Phosphoprotein</keyword>
<evidence type="ECO:0000313" key="3">
    <source>
        <dbReference type="EMBL" id="AJQ93537.1"/>
    </source>
</evidence>
<dbReference type="InterPro" id="IPR047197">
    <property type="entry name" value="THYN1-like_EVE"/>
</dbReference>
<dbReference type="InterPro" id="IPR002740">
    <property type="entry name" value="EVE_domain"/>
</dbReference>
<dbReference type="HOGENOM" id="CLU_041799_2_2_6"/>